<reference evidence="1 2" key="1">
    <citation type="journal article" date="2018" name="Biotechnol. Adv.">
        <title>Improved genomic resources and new bioinformatic workflow for the carcinogenic parasite Clonorchis sinensis: Biotechnological implications.</title>
        <authorList>
            <person name="Wang D."/>
            <person name="Korhonen P.K."/>
            <person name="Gasser R.B."/>
            <person name="Young N.D."/>
        </authorList>
    </citation>
    <scope>NUCLEOTIDE SEQUENCE [LARGE SCALE GENOMIC DNA]</scope>
    <source>
        <strain evidence="1">Cs-k2</strain>
    </source>
</reference>
<protein>
    <submittedName>
        <fullName evidence="1">L-seryl-tRNA(Sec) kinase</fullName>
    </submittedName>
</protein>
<dbReference type="InterPro" id="IPR052648">
    <property type="entry name" value="Ser-tRNA(Sec)_kinase"/>
</dbReference>
<dbReference type="AlphaFoldDB" id="A0A3R7H519"/>
<dbReference type="GO" id="GO:0000049">
    <property type="term" value="F:tRNA binding"/>
    <property type="evidence" value="ECO:0007669"/>
    <property type="project" value="TreeGrafter"/>
</dbReference>
<organism evidence="1 2">
    <name type="scientific">Clonorchis sinensis</name>
    <name type="common">Chinese liver fluke</name>
    <dbReference type="NCBI Taxonomy" id="79923"/>
    <lineage>
        <taxon>Eukaryota</taxon>
        <taxon>Metazoa</taxon>
        <taxon>Spiralia</taxon>
        <taxon>Lophotrochozoa</taxon>
        <taxon>Platyhelminthes</taxon>
        <taxon>Trematoda</taxon>
        <taxon>Digenea</taxon>
        <taxon>Opisthorchiida</taxon>
        <taxon>Opisthorchiata</taxon>
        <taxon>Opisthorchiidae</taxon>
        <taxon>Clonorchis</taxon>
    </lineage>
</organism>
<accession>A0A3R7H519</accession>
<dbReference type="STRING" id="79923.A0A3R7H519"/>
<dbReference type="InterPro" id="IPR013641">
    <property type="entry name" value="KTI12/PSTK"/>
</dbReference>
<reference evidence="1 2" key="2">
    <citation type="journal article" date="2021" name="Genomics">
        <title>High-quality reference genome for Clonorchis sinensis.</title>
        <authorList>
            <person name="Young N.D."/>
            <person name="Stroehlein A.J."/>
            <person name="Kinkar L."/>
            <person name="Wang T."/>
            <person name="Sohn W.M."/>
            <person name="Chang B.C.H."/>
            <person name="Kaur P."/>
            <person name="Weisz D."/>
            <person name="Dudchenko O."/>
            <person name="Aiden E.L."/>
            <person name="Korhonen P.K."/>
            <person name="Gasser R.B."/>
        </authorList>
    </citation>
    <scope>NUCLEOTIDE SEQUENCE [LARGE SCALE GENOMIC DNA]</scope>
    <source>
        <strain evidence="1">Cs-k2</strain>
    </source>
</reference>
<dbReference type="PANTHER" id="PTHR20873">
    <property type="entry name" value="L-SERYL-TRNA(SEC) KINASE"/>
    <property type="match status" value="1"/>
</dbReference>
<dbReference type="PANTHER" id="PTHR20873:SF0">
    <property type="entry name" value="L-SERYL-TRNA(SEC) KINASE"/>
    <property type="match status" value="1"/>
</dbReference>
<gene>
    <name evidence="1" type="ORF">CSKR_101021</name>
</gene>
<evidence type="ECO:0000313" key="1">
    <source>
        <dbReference type="EMBL" id="KAG5445536.1"/>
    </source>
</evidence>
<dbReference type="Pfam" id="PF08433">
    <property type="entry name" value="KTI12"/>
    <property type="match status" value="1"/>
</dbReference>
<dbReference type="SUPFAM" id="SSF52540">
    <property type="entry name" value="P-loop containing nucleoside triphosphate hydrolases"/>
    <property type="match status" value="1"/>
</dbReference>
<dbReference type="FunCoup" id="A0A3R7H519">
    <property type="interactions" value="44"/>
</dbReference>
<dbReference type="Gene3D" id="3.40.50.300">
    <property type="entry name" value="P-loop containing nucleotide triphosphate hydrolases"/>
    <property type="match status" value="1"/>
</dbReference>
<dbReference type="OrthoDB" id="9972657at2759"/>
<evidence type="ECO:0000313" key="2">
    <source>
        <dbReference type="Proteomes" id="UP000286415"/>
    </source>
</evidence>
<dbReference type="Proteomes" id="UP000286415">
    <property type="component" value="Unassembled WGS sequence"/>
</dbReference>
<proteinExistence type="predicted"/>
<keyword evidence="1" id="KW-0418">Kinase</keyword>
<name>A0A3R7H519_CLOSI</name>
<keyword evidence="2" id="KW-1185">Reference proteome</keyword>
<comment type="caution">
    <text evidence="1">The sequence shown here is derived from an EMBL/GenBank/DDBJ whole genome shotgun (WGS) entry which is preliminary data.</text>
</comment>
<dbReference type="GO" id="GO:0016301">
    <property type="term" value="F:kinase activity"/>
    <property type="evidence" value="ECO:0007669"/>
    <property type="project" value="UniProtKB-KW"/>
</dbReference>
<dbReference type="InterPro" id="IPR027417">
    <property type="entry name" value="P-loop_NTPase"/>
</dbReference>
<keyword evidence="1" id="KW-0808">Transferase</keyword>
<dbReference type="EMBL" id="NIRI02000056">
    <property type="protein sequence ID" value="KAG5445536.1"/>
    <property type="molecule type" value="Genomic_DNA"/>
</dbReference>
<sequence>MKEILLVTLVGLPASGKSSLCRTLTECSISDYYVVWIHFDDLIPLGALHPMPESDSEPSDWKRWRQVIHDCVERCIQACRNPTNQSSVTQECRSLLPSFPQFPDDSPSNVIFLLDDNFYYSSMRHAYYLLAKRYEAAYASVVCCAALSDCMERNRTRETAVPPNVISKMHQRIEWPDPEANRWEQYTFVVNTSKDTNSETLDSLQEFLISSSKKPFTYATEVEQAQRREQDRKANLESVLHQVDIALRSKVQVVMQSHTSHWKSKHSKQLSELKSDTLNVIRMKILSDSSNETLETYQREAITLFDSGLEKLHRQTTHS</sequence>
<dbReference type="InParanoid" id="A0A3R7H519"/>